<organism evidence="3">
    <name type="scientific">Timema tahoe</name>
    <dbReference type="NCBI Taxonomy" id="61484"/>
    <lineage>
        <taxon>Eukaryota</taxon>
        <taxon>Metazoa</taxon>
        <taxon>Ecdysozoa</taxon>
        <taxon>Arthropoda</taxon>
        <taxon>Hexapoda</taxon>
        <taxon>Insecta</taxon>
        <taxon>Pterygota</taxon>
        <taxon>Neoptera</taxon>
        <taxon>Polyneoptera</taxon>
        <taxon>Phasmatodea</taxon>
        <taxon>Timematodea</taxon>
        <taxon>Timematoidea</taxon>
        <taxon>Timematidae</taxon>
        <taxon>Timema</taxon>
    </lineage>
</organism>
<feature type="compositionally biased region" description="Basic and acidic residues" evidence="1">
    <location>
        <begin position="222"/>
        <end position="249"/>
    </location>
</feature>
<dbReference type="AlphaFoldDB" id="A0A7R9NXH6"/>
<keyword evidence="2" id="KW-0472">Membrane</keyword>
<feature type="transmembrane region" description="Helical" evidence="2">
    <location>
        <begin position="393"/>
        <end position="418"/>
    </location>
</feature>
<feature type="region of interest" description="Disordered" evidence="1">
    <location>
        <begin position="220"/>
        <end position="249"/>
    </location>
</feature>
<protein>
    <submittedName>
        <fullName evidence="3">Uncharacterized protein</fullName>
    </submittedName>
</protein>
<reference evidence="3" key="1">
    <citation type="submission" date="2020-11" db="EMBL/GenBank/DDBJ databases">
        <authorList>
            <person name="Tran Van P."/>
        </authorList>
    </citation>
    <scope>NUCLEOTIDE SEQUENCE</scope>
</reference>
<gene>
    <name evidence="3" type="ORF">TTEB3V08_LOCUS7846</name>
</gene>
<evidence type="ECO:0000313" key="3">
    <source>
        <dbReference type="EMBL" id="CAD7459900.1"/>
    </source>
</evidence>
<accession>A0A7R9NXH6</accession>
<evidence type="ECO:0000256" key="2">
    <source>
        <dbReference type="SAM" id="Phobius"/>
    </source>
</evidence>
<dbReference type="EMBL" id="OE003227">
    <property type="protein sequence ID" value="CAD7459900.1"/>
    <property type="molecule type" value="Genomic_DNA"/>
</dbReference>
<proteinExistence type="predicted"/>
<keyword evidence="2" id="KW-1133">Transmembrane helix</keyword>
<keyword evidence="2" id="KW-0812">Transmembrane</keyword>
<name>A0A7R9NXH6_9NEOP</name>
<evidence type="ECO:0000256" key="1">
    <source>
        <dbReference type="SAM" id="MobiDB-lite"/>
    </source>
</evidence>
<sequence>METHFGQTTFNITDQDLISDLHVIDSLVYCKSDALDHVATKAASCYFILSVPGSCEIHVWLHSGKGRFGANSKPISTSDLASVYDPMGKGSIRCDTCRGSKPCDLTSLAPNGRSPTELFCFHASSHHSRVEQVTSLDRTRTHGTVRCLRHYNTSTTVDKSYSELACTVPTNQYPFYRDCLASQYIVAPVLTTRRNEVIPERVGVHKLVDKARQMVWSCNENGKGEDNKENDGDEVCRKKTASERKKEMGRADKRKCAKEVYLHLYGGRTGNNFEKTNLSTPDQDSNLDLPVIGSLAYCESSTLLYRSGHVPPRSSRERKHSEIGGRHIEGFDNLKHKNPFNIGKIIHYVIMGRRYFYRAPRFNRSYSEPYPSAAIQQRDLPLSVNTVPSEQHWGWGCVGCIIILLIFVSFTIASGFLYSGLNANLELNGTLAVVIAMMSLSHIFQTALEEVPPPSQLDSALQRFLRNYRNAHHATTGISPAQALMGRQLKNRLDLLCPLPTSSRV</sequence>